<dbReference type="EMBL" id="JAOPJF010000069">
    <property type="protein sequence ID" value="KAK1141114.1"/>
    <property type="molecule type" value="Genomic_DNA"/>
</dbReference>
<reference evidence="1 2" key="1">
    <citation type="journal article" date="2023" name="ACS Omega">
        <title>Identification of the Neoaspergillic Acid Biosynthesis Gene Cluster by Establishing an In Vitro CRISPR-Ribonucleoprotein Genetic System in Aspergillus melleus.</title>
        <authorList>
            <person name="Yuan B."/>
            <person name="Grau M.F."/>
            <person name="Murata R.M."/>
            <person name="Torok T."/>
            <person name="Venkateswaran K."/>
            <person name="Stajich J.E."/>
            <person name="Wang C.C.C."/>
        </authorList>
    </citation>
    <scope>NUCLEOTIDE SEQUENCE [LARGE SCALE GENOMIC DNA]</scope>
    <source>
        <strain evidence="1 2">IMV 1140</strain>
    </source>
</reference>
<comment type="caution">
    <text evidence="1">The sequence shown here is derived from an EMBL/GenBank/DDBJ whole genome shotgun (WGS) entry which is preliminary data.</text>
</comment>
<gene>
    <name evidence="1" type="ORF">N8T08_009390</name>
</gene>
<keyword evidence="2" id="KW-1185">Reference proteome</keyword>
<evidence type="ECO:0000313" key="2">
    <source>
        <dbReference type="Proteomes" id="UP001177260"/>
    </source>
</evidence>
<organism evidence="1 2">
    <name type="scientific">Aspergillus melleus</name>
    <dbReference type="NCBI Taxonomy" id="138277"/>
    <lineage>
        <taxon>Eukaryota</taxon>
        <taxon>Fungi</taxon>
        <taxon>Dikarya</taxon>
        <taxon>Ascomycota</taxon>
        <taxon>Pezizomycotina</taxon>
        <taxon>Eurotiomycetes</taxon>
        <taxon>Eurotiomycetidae</taxon>
        <taxon>Eurotiales</taxon>
        <taxon>Aspergillaceae</taxon>
        <taxon>Aspergillus</taxon>
        <taxon>Aspergillus subgen. Circumdati</taxon>
    </lineage>
</organism>
<sequence>MVSTSPIPVGSSIFFSFTLFTISVLVLLLLRRFLTLRATPAYLITPVFLALALPASVVLLVPIDLASSSRDGDGPRAIWLPDRLILVSWRIAYWLIFVLTWAILPLLGEYIDSGYRDAKGRIQYSIRSNARYQLLVLGCALVGLIYISIQNGFEFRSIKALVMALAYVWGLVLAIYLMGHGLVSIPRTLFRNASVSGRLRRLQSHAPRLHDRLMDAVNELESLESQVRQLQRRKTGSAREFQDWIEELGEGSSSPEAQALLQPAEGSDTVPAVITERYMADLTRRLQRARHQKARFVDEWDRLVLTAADLQAIINSSASKKLEFNHSANRTSFLPRVKLLTPYLRYHAYVHIIPNIRLLLGALFSAASICIVWSELIKSIAPRLSIVTLSVVSYHETPAPVNFWRQVAASVWLLYMCWAALVGVNDAKVWGNRALVRRNTYGESACWYAGLVARLTVPIAYNFLTFLPEVVRIDTTFYKLLGQYIDLTPLGKGFDYIFPVFILLPICATLFNLYGRVKNVCGFGLLEEDEEDLENNPGGYGIGGWREGRDLIDRELNGLGSLTLSTRSGQSPRPTSRVEEGTRGFSSSRTSGTEAIRPSRSPRGTAPATAALEENEEEEENFFQSFAHRVRNTFETASKPEWLQGDAFRLPRWMGNEGNEGNEGNGANGGLARWFGGRPEPGGVRL</sequence>
<proteinExistence type="predicted"/>
<name>A0ACC3AU44_9EURO</name>
<evidence type="ECO:0000313" key="1">
    <source>
        <dbReference type="EMBL" id="KAK1141114.1"/>
    </source>
</evidence>
<accession>A0ACC3AU44</accession>
<protein>
    <submittedName>
        <fullName evidence="1">Uncharacterized protein</fullName>
    </submittedName>
</protein>
<dbReference type="Proteomes" id="UP001177260">
    <property type="component" value="Unassembled WGS sequence"/>
</dbReference>